<evidence type="ECO:0000256" key="5">
    <source>
        <dbReference type="ARBA" id="ARBA00022989"/>
    </source>
</evidence>
<keyword evidence="3" id="KW-1003">Cell membrane</keyword>
<accession>A0A8J6M8K3</accession>
<feature type="transmembrane region" description="Helical" evidence="7">
    <location>
        <begin position="130"/>
        <end position="149"/>
    </location>
</feature>
<keyword evidence="2" id="KW-0813">Transport</keyword>
<dbReference type="RefSeq" id="WP_186907662.1">
    <property type="nucleotide sequence ID" value="NZ_JACOPP010000009.1"/>
</dbReference>
<feature type="transmembrane region" description="Helical" evidence="7">
    <location>
        <begin position="387"/>
        <end position="408"/>
    </location>
</feature>
<protein>
    <submittedName>
        <fullName evidence="8">MATE family efflux transporter</fullName>
    </submittedName>
</protein>
<dbReference type="GO" id="GO:0015297">
    <property type="term" value="F:antiporter activity"/>
    <property type="evidence" value="ECO:0007669"/>
    <property type="project" value="InterPro"/>
</dbReference>
<evidence type="ECO:0000256" key="4">
    <source>
        <dbReference type="ARBA" id="ARBA00022692"/>
    </source>
</evidence>
<evidence type="ECO:0000256" key="2">
    <source>
        <dbReference type="ARBA" id="ARBA00022448"/>
    </source>
</evidence>
<feature type="transmembrane region" description="Helical" evidence="7">
    <location>
        <begin position="195"/>
        <end position="216"/>
    </location>
</feature>
<dbReference type="NCBIfam" id="TIGR00797">
    <property type="entry name" value="matE"/>
    <property type="match status" value="1"/>
</dbReference>
<keyword evidence="5 7" id="KW-1133">Transmembrane helix</keyword>
<evidence type="ECO:0000256" key="3">
    <source>
        <dbReference type="ARBA" id="ARBA00022475"/>
    </source>
</evidence>
<dbReference type="PIRSF" id="PIRSF006603">
    <property type="entry name" value="DinF"/>
    <property type="match status" value="1"/>
</dbReference>
<dbReference type="InterPro" id="IPR048279">
    <property type="entry name" value="MdtK-like"/>
</dbReference>
<comment type="caution">
    <text evidence="8">The sequence shown here is derived from an EMBL/GenBank/DDBJ whole genome shotgun (WGS) entry which is preliminary data.</text>
</comment>
<feature type="transmembrane region" description="Helical" evidence="7">
    <location>
        <begin position="414"/>
        <end position="434"/>
    </location>
</feature>
<proteinExistence type="predicted"/>
<dbReference type="AlphaFoldDB" id="A0A8J6M8K3"/>
<evidence type="ECO:0000256" key="1">
    <source>
        <dbReference type="ARBA" id="ARBA00004651"/>
    </source>
</evidence>
<name>A0A8J6M8K3_9FIRM</name>
<keyword evidence="4 7" id="KW-0812">Transmembrane</keyword>
<dbReference type="InterPro" id="IPR052031">
    <property type="entry name" value="Membrane_Transporter-Flippase"/>
</dbReference>
<feature type="transmembrane region" description="Helical" evidence="7">
    <location>
        <begin position="96"/>
        <end position="118"/>
    </location>
</feature>
<evidence type="ECO:0000313" key="9">
    <source>
        <dbReference type="Proteomes" id="UP000661435"/>
    </source>
</evidence>
<keyword evidence="9" id="KW-1185">Reference proteome</keyword>
<keyword evidence="6 7" id="KW-0472">Membrane</keyword>
<comment type="subcellular location">
    <subcellularLocation>
        <location evidence="1">Cell membrane</location>
        <topology evidence="1">Multi-pass membrane protein</topology>
    </subcellularLocation>
</comment>
<dbReference type="Proteomes" id="UP000661435">
    <property type="component" value="Unassembled WGS sequence"/>
</dbReference>
<evidence type="ECO:0000313" key="8">
    <source>
        <dbReference type="EMBL" id="MBC5733776.1"/>
    </source>
</evidence>
<dbReference type="PANTHER" id="PTHR43549:SF2">
    <property type="entry name" value="MULTIDRUG RESISTANCE PROTEIN NORM-RELATED"/>
    <property type="match status" value="1"/>
</dbReference>
<feature type="transmembrane region" description="Helical" evidence="7">
    <location>
        <begin position="263"/>
        <end position="281"/>
    </location>
</feature>
<feature type="transmembrane region" description="Helical" evidence="7">
    <location>
        <begin position="14"/>
        <end position="35"/>
    </location>
</feature>
<evidence type="ECO:0000256" key="7">
    <source>
        <dbReference type="SAM" id="Phobius"/>
    </source>
</evidence>
<sequence length="447" mass="48211">MEENKMAVMPVRRLLLHMSWPMMLSMLIQALYNLVDSMFVAQLSTDGFVALSLAYPVQTLMISICVGTGVGVNTILSRRLGERRPAEASAVAMNGYFLYLCCWLIFLIPGVLFSRPFLALFSDVPQVVDYGSQYLAIVTAGSLGVCMQFSGERVLQASGDAVGPMCIQGIGAVVNLLLDPLLIFGLGPFPRLEVAGAALATVIGQLVGMTVGLLLVRRSRVLVLQTRGFRPSRSVILEILKIGFPAMVMQSLATVMTLGMNKLLSFFSATGVFILGAYFKLQSFLFMPVYGLNNGLIPVVSFNYGAKKRERITGLIHFALIIAAGLLAAGTLLLLLVPGPLLGLFNADAAVLADGVPALRLVSLSFVFAAVGIIFSSSFQALGCPMLSLILSLLRQVVLLLPAALVLGLLAPRLIWLSFLLAEGFSSLLALVLYRRLYRTKLARLEE</sequence>
<feature type="transmembrane region" description="Helical" evidence="7">
    <location>
        <begin position="315"/>
        <end position="337"/>
    </location>
</feature>
<feature type="transmembrane region" description="Helical" evidence="7">
    <location>
        <begin position="161"/>
        <end position="183"/>
    </location>
</feature>
<evidence type="ECO:0000256" key="6">
    <source>
        <dbReference type="ARBA" id="ARBA00023136"/>
    </source>
</evidence>
<reference evidence="8" key="1">
    <citation type="submission" date="2020-08" db="EMBL/GenBank/DDBJ databases">
        <title>Genome public.</title>
        <authorList>
            <person name="Liu C."/>
            <person name="Sun Q."/>
        </authorList>
    </citation>
    <scope>NUCLEOTIDE SEQUENCE</scope>
    <source>
        <strain evidence="8">NSJ-51</strain>
    </source>
</reference>
<dbReference type="GO" id="GO:0042910">
    <property type="term" value="F:xenobiotic transmembrane transporter activity"/>
    <property type="evidence" value="ECO:0007669"/>
    <property type="project" value="InterPro"/>
</dbReference>
<dbReference type="Pfam" id="PF01554">
    <property type="entry name" value="MatE"/>
    <property type="match status" value="2"/>
</dbReference>
<dbReference type="GO" id="GO:0005886">
    <property type="term" value="C:plasma membrane"/>
    <property type="evidence" value="ECO:0007669"/>
    <property type="project" value="UniProtKB-SubCell"/>
</dbReference>
<feature type="transmembrane region" description="Helical" evidence="7">
    <location>
        <begin position="357"/>
        <end position="375"/>
    </location>
</feature>
<dbReference type="EMBL" id="JACOPP010000009">
    <property type="protein sequence ID" value="MBC5733776.1"/>
    <property type="molecule type" value="Genomic_DNA"/>
</dbReference>
<dbReference type="InterPro" id="IPR002528">
    <property type="entry name" value="MATE_fam"/>
</dbReference>
<gene>
    <name evidence="8" type="ORF">H8S57_08540</name>
</gene>
<dbReference type="PANTHER" id="PTHR43549">
    <property type="entry name" value="MULTIDRUG RESISTANCE PROTEIN YPNP-RELATED"/>
    <property type="match status" value="1"/>
</dbReference>
<organism evidence="8 9">
    <name type="scientific">Lawsonibacter hominis</name>
    <dbReference type="NCBI Taxonomy" id="2763053"/>
    <lineage>
        <taxon>Bacteria</taxon>
        <taxon>Bacillati</taxon>
        <taxon>Bacillota</taxon>
        <taxon>Clostridia</taxon>
        <taxon>Eubacteriales</taxon>
        <taxon>Oscillospiraceae</taxon>
        <taxon>Lawsonibacter</taxon>
    </lineage>
</organism>
<feature type="transmembrane region" description="Helical" evidence="7">
    <location>
        <begin position="55"/>
        <end position="76"/>
    </location>
</feature>